<reference evidence="2" key="1">
    <citation type="submission" date="2021-02" db="EMBL/GenBank/DDBJ databases">
        <authorList>
            <person name="Dougan E. K."/>
            <person name="Rhodes N."/>
            <person name="Thang M."/>
            <person name="Chan C."/>
        </authorList>
    </citation>
    <scope>NUCLEOTIDE SEQUENCE</scope>
</reference>
<dbReference type="Proteomes" id="UP000649617">
    <property type="component" value="Unassembled WGS sequence"/>
</dbReference>
<evidence type="ECO:0000256" key="1">
    <source>
        <dbReference type="SAM" id="MobiDB-lite"/>
    </source>
</evidence>
<dbReference type="Pfam" id="PF13604">
    <property type="entry name" value="AAA_30"/>
    <property type="match status" value="1"/>
</dbReference>
<evidence type="ECO:0008006" key="4">
    <source>
        <dbReference type="Google" id="ProtNLM"/>
    </source>
</evidence>
<dbReference type="AlphaFoldDB" id="A0A812RV00"/>
<accession>A0A812RV00</accession>
<evidence type="ECO:0000313" key="2">
    <source>
        <dbReference type="EMBL" id="CAE7455077.1"/>
    </source>
</evidence>
<name>A0A812RV00_SYMPI</name>
<protein>
    <recommendedName>
        <fullName evidence="4">ATP-dependent DNA helicase</fullName>
    </recommendedName>
</protein>
<dbReference type="Gene3D" id="3.40.50.300">
    <property type="entry name" value="P-loop containing nucleotide triphosphate hydrolases"/>
    <property type="match status" value="1"/>
</dbReference>
<comment type="caution">
    <text evidence="2">The sequence shown here is derived from an EMBL/GenBank/DDBJ whole genome shotgun (WGS) entry which is preliminary data.</text>
</comment>
<dbReference type="OrthoDB" id="432234at2759"/>
<keyword evidence="3" id="KW-1185">Reference proteome</keyword>
<dbReference type="InterPro" id="IPR027417">
    <property type="entry name" value="P-loop_NTPase"/>
</dbReference>
<gene>
    <name evidence="2" type="ORF">SPIL2461_LOCUS11170</name>
</gene>
<feature type="compositionally biased region" description="Low complexity" evidence="1">
    <location>
        <begin position="39"/>
        <end position="48"/>
    </location>
</feature>
<organism evidence="2 3">
    <name type="scientific">Symbiodinium pilosum</name>
    <name type="common">Dinoflagellate</name>
    <dbReference type="NCBI Taxonomy" id="2952"/>
    <lineage>
        <taxon>Eukaryota</taxon>
        <taxon>Sar</taxon>
        <taxon>Alveolata</taxon>
        <taxon>Dinophyceae</taxon>
        <taxon>Suessiales</taxon>
        <taxon>Symbiodiniaceae</taxon>
        <taxon>Symbiodinium</taxon>
    </lineage>
</organism>
<feature type="region of interest" description="Disordered" evidence="1">
    <location>
        <begin position="38"/>
        <end position="59"/>
    </location>
</feature>
<sequence>MNFMETVGLECAVWPHLYWCTEMCETYVRSQDLRRLARAEAPQRQPARGGDDSDSDEVDDPEQDFVYDLWLWSSLGGAKHSSGVSLRGALAGRSFSPAYWQNMHLALVDVVKQIGFPALFITVAPFEPTAPYHLWLEDELQKTLRTRTNLPAAETFHLAHLLVQVAEGLICGSNKRNRSEKSKCWKEHVLSAADGETDTVVEVFGRLEFQDGKRKRHVGPAQSYHGSGRAHLHLLVWMKNMDALDWSKVLRADLASHEPELHDLVKDSQLDYDNSAWPLQEGPTTFDRQSHRILLHHPADAKAKHVRAFLPDVLAAMQCHMDVLTGDGRALLLQYVASYAAKFSDSFAQSWLNEEASAYHLARRILSEYHPLEPEMWLQLGAQHFRQVIATPVMRCLSVRPPWTGPPGEWEQRYMGCSWREDDCTLLEFMRASNKNGRQRSTRTGGGRRRVAVAARMNSHLKDAYYGQWLVLNVPFRNLDELWTDRELRNLQEQPLARAPHAGRPLCVLGPAGSGKSTCLEVVVQRAVEAGAQVGVACPTGVLASSYRVKFPDLDVDTLHGMFRLHKPEHETWDLMIDFDLIVIDEVGQLSRDIFER</sequence>
<evidence type="ECO:0000313" key="3">
    <source>
        <dbReference type="Proteomes" id="UP000649617"/>
    </source>
</evidence>
<feature type="non-terminal residue" evidence="2">
    <location>
        <position position="1"/>
    </location>
</feature>
<dbReference type="SUPFAM" id="SSF52540">
    <property type="entry name" value="P-loop containing nucleoside triphosphate hydrolases"/>
    <property type="match status" value="1"/>
</dbReference>
<dbReference type="EMBL" id="CAJNIZ010021714">
    <property type="protein sequence ID" value="CAE7455077.1"/>
    <property type="molecule type" value="Genomic_DNA"/>
</dbReference>
<proteinExistence type="predicted"/>